<dbReference type="EMBL" id="JACHLP010000001">
    <property type="protein sequence ID" value="MBB4841630.1"/>
    <property type="molecule type" value="Genomic_DNA"/>
</dbReference>
<dbReference type="SUPFAM" id="SSF111369">
    <property type="entry name" value="HlyD-like secretion proteins"/>
    <property type="match status" value="1"/>
</dbReference>
<dbReference type="Gene3D" id="2.40.50.100">
    <property type="match status" value="1"/>
</dbReference>
<reference evidence="3 4" key="1">
    <citation type="submission" date="2020-08" db="EMBL/GenBank/DDBJ databases">
        <title>Functional genomics of gut bacteria from endangered species of beetles.</title>
        <authorList>
            <person name="Carlos-Shanley C."/>
        </authorList>
    </citation>
    <scope>NUCLEOTIDE SEQUENCE [LARGE SCALE GENOMIC DNA]</scope>
    <source>
        <strain evidence="3 4">S00239</strain>
    </source>
</reference>
<gene>
    <name evidence="3" type="ORF">HNP55_000125</name>
</gene>
<dbReference type="InterPro" id="IPR058625">
    <property type="entry name" value="MdtA-like_BSH"/>
</dbReference>
<comment type="similarity">
    <text evidence="1">Belongs to the membrane fusion protein (MFP) (TC 8.A.1) family.</text>
</comment>
<dbReference type="GO" id="GO:1990281">
    <property type="term" value="C:efflux pump complex"/>
    <property type="evidence" value="ECO:0007669"/>
    <property type="project" value="TreeGrafter"/>
</dbReference>
<comment type="caution">
    <text evidence="3">The sequence shown here is derived from an EMBL/GenBank/DDBJ whole genome shotgun (WGS) entry which is preliminary data.</text>
</comment>
<dbReference type="Gene3D" id="1.10.287.470">
    <property type="entry name" value="Helix hairpin bin"/>
    <property type="match status" value="1"/>
</dbReference>
<dbReference type="Pfam" id="PF25917">
    <property type="entry name" value="BSH_RND"/>
    <property type="match status" value="1"/>
</dbReference>
<evidence type="ECO:0000256" key="1">
    <source>
        <dbReference type="ARBA" id="ARBA00009477"/>
    </source>
</evidence>
<protein>
    <submittedName>
        <fullName evidence="3">RND family efflux transporter MFP subunit</fullName>
    </submittedName>
</protein>
<dbReference type="AlphaFoldDB" id="A0A840L053"/>
<evidence type="ECO:0000313" key="4">
    <source>
        <dbReference type="Proteomes" id="UP000562027"/>
    </source>
</evidence>
<evidence type="ECO:0000259" key="2">
    <source>
        <dbReference type="Pfam" id="PF25917"/>
    </source>
</evidence>
<dbReference type="PANTHER" id="PTHR30469:SF15">
    <property type="entry name" value="HLYD FAMILY OF SECRETION PROTEINS"/>
    <property type="match status" value="1"/>
</dbReference>
<organism evidence="3 4">
    <name type="scientific">Roseateles oligotrophus</name>
    <dbReference type="NCBI Taxonomy" id="1769250"/>
    <lineage>
        <taxon>Bacteria</taxon>
        <taxon>Pseudomonadati</taxon>
        <taxon>Pseudomonadota</taxon>
        <taxon>Betaproteobacteria</taxon>
        <taxon>Burkholderiales</taxon>
        <taxon>Sphaerotilaceae</taxon>
        <taxon>Roseateles</taxon>
    </lineage>
</organism>
<dbReference type="PANTHER" id="PTHR30469">
    <property type="entry name" value="MULTIDRUG RESISTANCE PROTEIN MDTA"/>
    <property type="match status" value="1"/>
</dbReference>
<evidence type="ECO:0000313" key="3">
    <source>
        <dbReference type="EMBL" id="MBB4841630.1"/>
    </source>
</evidence>
<dbReference type="Gene3D" id="2.40.420.20">
    <property type="match status" value="1"/>
</dbReference>
<dbReference type="GO" id="GO:0015562">
    <property type="term" value="F:efflux transmembrane transporter activity"/>
    <property type="evidence" value="ECO:0007669"/>
    <property type="project" value="TreeGrafter"/>
</dbReference>
<sequence length="384" mass="40226">MKSWMKIALVLLVLLGLGWGGSRLLKARQAQAQAQAKPSQAASLELAAIDVLTLKRQRFNSSLDISGNVRAVDSALIKAKVAAELASLTVREGDSVRAGQLLGQLETTELDWRLRQAEQSAAASRAQLEIAQRTLGNNRAMVAQGFISPTAMDAAVSSEAGAQATLLAAQAAVELARKQRNDARLIAPIAGQVSQRLAQKGERVAIDARILEIVNLSKLELEAAIAPEYAGRVKVGDKARLQIEGLGEAVPAVVARINPMAQAGSRAVLVYLAIAGQPGLRHGMFARGKLLLDEHEAWVLPISALRQDKAKPYVMLIQAGRLKAVTVEPGQTGDAQGQAVVELRLGADSGLGEGSLLLAASAGQVAEGTPVKLASPSPATSAAR</sequence>
<dbReference type="Proteomes" id="UP000562027">
    <property type="component" value="Unassembled WGS sequence"/>
</dbReference>
<dbReference type="InterPro" id="IPR006143">
    <property type="entry name" value="RND_pump_MFP"/>
</dbReference>
<name>A0A840L053_9BURK</name>
<keyword evidence="4" id="KW-1185">Reference proteome</keyword>
<accession>A0A840L053</accession>
<proteinExistence type="inferred from homology"/>
<feature type="domain" description="Multidrug resistance protein MdtA-like barrel-sandwich hybrid" evidence="2">
    <location>
        <begin position="75"/>
        <end position="204"/>
    </location>
</feature>
<dbReference type="NCBIfam" id="TIGR01730">
    <property type="entry name" value="RND_mfp"/>
    <property type="match status" value="1"/>
</dbReference>
<dbReference type="Gene3D" id="2.40.30.170">
    <property type="match status" value="1"/>
</dbReference>